<gene>
    <name evidence="7" type="ORF">Vafri_11006</name>
</gene>
<feature type="transmembrane region" description="Helical" evidence="6">
    <location>
        <begin position="400"/>
        <end position="422"/>
    </location>
</feature>
<accession>A0A8J4B800</accession>
<feature type="compositionally biased region" description="Polar residues" evidence="5">
    <location>
        <begin position="62"/>
        <end position="100"/>
    </location>
</feature>
<keyword evidence="8" id="KW-1185">Reference proteome</keyword>
<dbReference type="Proteomes" id="UP000747399">
    <property type="component" value="Unassembled WGS sequence"/>
</dbReference>
<evidence type="ECO:0008006" key="9">
    <source>
        <dbReference type="Google" id="ProtNLM"/>
    </source>
</evidence>
<proteinExistence type="predicted"/>
<feature type="region of interest" description="Disordered" evidence="5">
    <location>
        <begin position="258"/>
        <end position="281"/>
    </location>
</feature>
<feature type="transmembrane region" description="Helical" evidence="6">
    <location>
        <begin position="454"/>
        <end position="474"/>
    </location>
</feature>
<evidence type="ECO:0000313" key="7">
    <source>
        <dbReference type="EMBL" id="GIL55463.1"/>
    </source>
</evidence>
<evidence type="ECO:0000256" key="3">
    <source>
        <dbReference type="ARBA" id="ARBA00022989"/>
    </source>
</evidence>
<dbReference type="EMBL" id="BNCO01000021">
    <property type="protein sequence ID" value="GIL55463.1"/>
    <property type="molecule type" value="Genomic_DNA"/>
</dbReference>
<evidence type="ECO:0000256" key="2">
    <source>
        <dbReference type="ARBA" id="ARBA00022692"/>
    </source>
</evidence>
<dbReference type="SUPFAM" id="SSF144091">
    <property type="entry name" value="Rhomboid-like"/>
    <property type="match status" value="1"/>
</dbReference>
<evidence type="ECO:0000256" key="5">
    <source>
        <dbReference type="SAM" id="MobiDB-lite"/>
    </source>
</evidence>
<sequence>MAAELGGSCLRTDLDGARHRHQYTFIHPRRASHPLHAWSGTWPLTGLSQKGRKRDFRSVLSNVSSKNGHTNSPGPESVVNPSASMQSSALEPASPSINNNQPPPRGRLTLEQMQREARAKLGDMVRQQLEADRAQQQQALQPSGAVRTSGSASSSSNISSDANGTPISSPQVTHPSQPESQGTAALSISRTSPDGATSTGADVPSTSAAMATSMTAATTLTSPSAPANEWEAMRQEWDEEWQQIRARWRQFVERPLDLPPSQQQQQQPVDGSGAGAATAAAAAGGRADGHLQRRAVVSRALQLVCVAAFVAQWAPLVHALVGPGAPAAAAASGWELWLALLLASPPTPLALSWQADAVSLSAGHFGCLLTSSVLHSGLVSLAVSLASLEETLPWLETLDGFVIMLVSYSLAGAGVGLAQLFLGSQTSGIAGLGAAVGLEVAVAIRCWRYTGGKLMPPTITCICLLCVATLMAVYQPLVGPWGILGGVLGGALSAVVAYDILYIMRVVIAITLLLGVGAWNLLTWLPRTVWRFVVGVSVVVWGTLVAVLQALRGV</sequence>
<dbReference type="AlphaFoldDB" id="A0A8J4B800"/>
<reference evidence="7" key="1">
    <citation type="journal article" date="2021" name="Proc. Natl. Acad. Sci. U.S.A.">
        <title>Three genomes in the algal genus Volvox reveal the fate of a haploid sex-determining region after a transition to homothallism.</title>
        <authorList>
            <person name="Yamamoto K."/>
            <person name="Hamaji T."/>
            <person name="Kawai-Toyooka H."/>
            <person name="Matsuzaki R."/>
            <person name="Takahashi F."/>
            <person name="Nishimura Y."/>
            <person name="Kawachi M."/>
            <person name="Noguchi H."/>
            <person name="Minakuchi Y."/>
            <person name="Umen J.G."/>
            <person name="Toyoda A."/>
            <person name="Nozaki H."/>
        </authorList>
    </citation>
    <scope>NUCLEOTIDE SEQUENCE</scope>
    <source>
        <strain evidence="7">NIES-3780</strain>
    </source>
</reference>
<feature type="transmembrane region" description="Helical" evidence="6">
    <location>
        <begin position="503"/>
        <end position="522"/>
    </location>
</feature>
<keyword evidence="4 6" id="KW-0472">Membrane</keyword>
<evidence type="ECO:0000313" key="8">
    <source>
        <dbReference type="Proteomes" id="UP000747399"/>
    </source>
</evidence>
<dbReference type="Gene3D" id="1.20.1540.10">
    <property type="entry name" value="Rhomboid-like"/>
    <property type="match status" value="1"/>
</dbReference>
<evidence type="ECO:0000256" key="4">
    <source>
        <dbReference type="ARBA" id="ARBA00023136"/>
    </source>
</evidence>
<organism evidence="7 8">
    <name type="scientific">Volvox africanus</name>
    <dbReference type="NCBI Taxonomy" id="51714"/>
    <lineage>
        <taxon>Eukaryota</taxon>
        <taxon>Viridiplantae</taxon>
        <taxon>Chlorophyta</taxon>
        <taxon>core chlorophytes</taxon>
        <taxon>Chlorophyceae</taxon>
        <taxon>CS clade</taxon>
        <taxon>Chlamydomonadales</taxon>
        <taxon>Volvocaceae</taxon>
        <taxon>Volvox</taxon>
    </lineage>
</organism>
<comment type="caution">
    <text evidence="7">The sequence shown here is derived from an EMBL/GenBank/DDBJ whole genome shotgun (WGS) entry which is preliminary data.</text>
</comment>
<feature type="transmembrane region" description="Helical" evidence="6">
    <location>
        <begin position="528"/>
        <end position="551"/>
    </location>
</feature>
<feature type="compositionally biased region" description="Low complexity" evidence="5">
    <location>
        <begin position="149"/>
        <end position="160"/>
    </location>
</feature>
<evidence type="ECO:0000256" key="6">
    <source>
        <dbReference type="SAM" id="Phobius"/>
    </source>
</evidence>
<dbReference type="InterPro" id="IPR035952">
    <property type="entry name" value="Rhomboid-like_sf"/>
</dbReference>
<keyword evidence="2 6" id="KW-0812">Transmembrane</keyword>
<keyword evidence="3 6" id="KW-1133">Transmembrane helix</keyword>
<evidence type="ECO:0000256" key="1">
    <source>
        <dbReference type="ARBA" id="ARBA00004141"/>
    </source>
</evidence>
<dbReference type="GO" id="GO:0016020">
    <property type="term" value="C:membrane"/>
    <property type="evidence" value="ECO:0007669"/>
    <property type="project" value="UniProtKB-SubCell"/>
</dbReference>
<feature type="compositionally biased region" description="Polar residues" evidence="5">
    <location>
        <begin position="161"/>
        <end position="200"/>
    </location>
</feature>
<protein>
    <recommendedName>
        <fullName evidence="9">Peptidase S54 rhomboid domain-containing protein</fullName>
    </recommendedName>
</protein>
<feature type="region of interest" description="Disordered" evidence="5">
    <location>
        <begin position="62"/>
        <end position="107"/>
    </location>
</feature>
<name>A0A8J4B800_9CHLO</name>
<feature type="region of interest" description="Disordered" evidence="5">
    <location>
        <begin position="129"/>
        <end position="205"/>
    </location>
</feature>
<comment type="subcellular location">
    <subcellularLocation>
        <location evidence="1">Membrane</location>
        <topology evidence="1">Multi-pass membrane protein</topology>
    </subcellularLocation>
</comment>
<dbReference type="GO" id="GO:0004252">
    <property type="term" value="F:serine-type endopeptidase activity"/>
    <property type="evidence" value="ECO:0007669"/>
    <property type="project" value="InterPro"/>
</dbReference>